<feature type="transmembrane region" description="Helical" evidence="6">
    <location>
        <begin position="99"/>
        <end position="116"/>
    </location>
</feature>
<feature type="transmembrane region" description="Helical" evidence="6">
    <location>
        <begin position="305"/>
        <end position="327"/>
    </location>
</feature>
<dbReference type="Pfam" id="PF07690">
    <property type="entry name" value="MFS_1"/>
    <property type="match status" value="1"/>
</dbReference>
<evidence type="ECO:0000313" key="8">
    <source>
        <dbReference type="Proteomes" id="UP000239724"/>
    </source>
</evidence>
<organism evidence="7 8">
    <name type="scientific">Rhodopila globiformis</name>
    <name type="common">Rhodopseudomonas globiformis</name>
    <dbReference type="NCBI Taxonomy" id="1071"/>
    <lineage>
        <taxon>Bacteria</taxon>
        <taxon>Pseudomonadati</taxon>
        <taxon>Pseudomonadota</taxon>
        <taxon>Alphaproteobacteria</taxon>
        <taxon>Acetobacterales</taxon>
        <taxon>Acetobacteraceae</taxon>
        <taxon>Rhodopila</taxon>
    </lineage>
</organism>
<keyword evidence="8" id="KW-1185">Reference proteome</keyword>
<sequence>MNEWRTLLAAPRFRAFFLALLCNNLGSWCVIAAMPILVAERFGAGMVLVASLALRILPKLLLAPLAAGRMRRLGPARLASTAMLLMAALTAALPWCGSLALLEIVIAAIGTLDLFIMPGLLTLRVPVTPAGLEMAGNTLCSVADRAAKVAGPALGGLAVLAGFGPAFAGFALLTAASAVPVARLSGIAAGSDTPRGSLWPVLAAIRADRQVAGLVITSVTYLVMLGGLRPFLFWANSDWYGASDTAWTWLLAAQGAGALIGALVSAPVVPRLSRRMSAYRLSLLTGLAEGAMHLLLLVATSSAQAIAILALAGIPEIVSTAAWFTAIQVRLPAAQQGGFYTVMAPLWDLAFALGIASAALHARGVLPLSGYWALVSLTATLPLLPLLAWEAPRRARAT</sequence>
<gene>
    <name evidence="7" type="ORF">CCS01_01795</name>
</gene>
<evidence type="ECO:0000256" key="2">
    <source>
        <dbReference type="ARBA" id="ARBA00022475"/>
    </source>
</evidence>
<name>A0A2S6NNJ8_RHOGL</name>
<protein>
    <recommendedName>
        <fullName evidence="9">Major facilitator superfamily (MFS) profile domain-containing protein</fullName>
    </recommendedName>
</protein>
<dbReference type="Gene3D" id="1.20.1250.20">
    <property type="entry name" value="MFS general substrate transporter like domains"/>
    <property type="match status" value="1"/>
</dbReference>
<feature type="transmembrane region" description="Helical" evidence="6">
    <location>
        <begin position="211"/>
        <end position="234"/>
    </location>
</feature>
<comment type="subcellular location">
    <subcellularLocation>
        <location evidence="1">Cell membrane</location>
        <topology evidence="1">Multi-pass membrane protein</topology>
    </subcellularLocation>
</comment>
<dbReference type="EMBL" id="NHRY01000037">
    <property type="protein sequence ID" value="PPQ38821.1"/>
    <property type="molecule type" value="Genomic_DNA"/>
</dbReference>
<dbReference type="SUPFAM" id="SSF103473">
    <property type="entry name" value="MFS general substrate transporter"/>
    <property type="match status" value="1"/>
</dbReference>
<feature type="transmembrane region" description="Helical" evidence="6">
    <location>
        <begin position="281"/>
        <end position="299"/>
    </location>
</feature>
<feature type="transmembrane region" description="Helical" evidence="6">
    <location>
        <begin position="42"/>
        <end position="62"/>
    </location>
</feature>
<dbReference type="GO" id="GO:0005886">
    <property type="term" value="C:plasma membrane"/>
    <property type="evidence" value="ECO:0007669"/>
    <property type="project" value="UniProtKB-SubCell"/>
</dbReference>
<dbReference type="AlphaFoldDB" id="A0A2S6NNJ8"/>
<evidence type="ECO:0000256" key="3">
    <source>
        <dbReference type="ARBA" id="ARBA00022692"/>
    </source>
</evidence>
<feature type="transmembrane region" description="Helical" evidence="6">
    <location>
        <begin position="246"/>
        <end position="269"/>
    </location>
</feature>
<reference evidence="7 8" key="1">
    <citation type="journal article" date="2018" name="Arch. Microbiol.">
        <title>New insights into the metabolic potential of the phototrophic purple bacterium Rhodopila globiformis DSM 161(T) from its draft genome sequence and evidence for a vanadium-dependent nitrogenase.</title>
        <authorList>
            <person name="Imhoff J.F."/>
            <person name="Rahn T."/>
            <person name="Kunzel S."/>
            <person name="Neulinger S.C."/>
        </authorList>
    </citation>
    <scope>NUCLEOTIDE SEQUENCE [LARGE SCALE GENOMIC DNA]</scope>
    <source>
        <strain evidence="7 8">DSM 161</strain>
    </source>
</reference>
<evidence type="ECO:0000313" key="7">
    <source>
        <dbReference type="EMBL" id="PPQ38821.1"/>
    </source>
</evidence>
<evidence type="ECO:0008006" key="9">
    <source>
        <dbReference type="Google" id="ProtNLM"/>
    </source>
</evidence>
<feature type="transmembrane region" description="Helical" evidence="6">
    <location>
        <begin position="371"/>
        <end position="389"/>
    </location>
</feature>
<dbReference type="PANTHER" id="PTHR23513">
    <property type="entry name" value="INTEGRAL MEMBRANE EFFLUX PROTEIN-RELATED"/>
    <property type="match status" value="1"/>
</dbReference>
<accession>A0A2S6NNJ8</accession>
<keyword evidence="2" id="KW-1003">Cell membrane</keyword>
<dbReference type="InterPro" id="IPR011701">
    <property type="entry name" value="MFS"/>
</dbReference>
<proteinExistence type="predicted"/>
<dbReference type="GO" id="GO:0022857">
    <property type="term" value="F:transmembrane transporter activity"/>
    <property type="evidence" value="ECO:0007669"/>
    <property type="project" value="InterPro"/>
</dbReference>
<keyword evidence="3 6" id="KW-0812">Transmembrane</keyword>
<evidence type="ECO:0000256" key="1">
    <source>
        <dbReference type="ARBA" id="ARBA00004651"/>
    </source>
</evidence>
<evidence type="ECO:0000256" key="6">
    <source>
        <dbReference type="SAM" id="Phobius"/>
    </source>
</evidence>
<feature type="transmembrane region" description="Helical" evidence="6">
    <location>
        <begin position="339"/>
        <end position="359"/>
    </location>
</feature>
<dbReference type="RefSeq" id="WP_104517129.1">
    <property type="nucleotide sequence ID" value="NZ_NHRY01000037.1"/>
</dbReference>
<dbReference type="OrthoDB" id="8417902at2"/>
<comment type="caution">
    <text evidence="7">The sequence shown here is derived from an EMBL/GenBank/DDBJ whole genome shotgun (WGS) entry which is preliminary data.</text>
</comment>
<evidence type="ECO:0000256" key="4">
    <source>
        <dbReference type="ARBA" id="ARBA00022989"/>
    </source>
</evidence>
<dbReference type="Proteomes" id="UP000239724">
    <property type="component" value="Unassembled WGS sequence"/>
</dbReference>
<keyword evidence="5 6" id="KW-0472">Membrane</keyword>
<dbReference type="PANTHER" id="PTHR23513:SF6">
    <property type="entry name" value="MAJOR FACILITATOR SUPERFAMILY ASSOCIATED DOMAIN-CONTAINING PROTEIN"/>
    <property type="match status" value="1"/>
</dbReference>
<evidence type="ECO:0000256" key="5">
    <source>
        <dbReference type="ARBA" id="ARBA00023136"/>
    </source>
</evidence>
<keyword evidence="4 6" id="KW-1133">Transmembrane helix</keyword>
<dbReference type="InterPro" id="IPR036259">
    <property type="entry name" value="MFS_trans_sf"/>
</dbReference>